<dbReference type="Gene3D" id="3.30.530.20">
    <property type="match status" value="1"/>
</dbReference>
<dbReference type="EMBL" id="BAAAWD010000033">
    <property type="protein sequence ID" value="GAA3042781.1"/>
    <property type="molecule type" value="Genomic_DNA"/>
</dbReference>
<evidence type="ECO:0000313" key="1">
    <source>
        <dbReference type="EMBL" id="GAA3042781.1"/>
    </source>
</evidence>
<reference evidence="2" key="1">
    <citation type="journal article" date="2019" name="Int. J. Syst. Evol. Microbiol.">
        <title>The Global Catalogue of Microorganisms (GCM) 10K type strain sequencing project: providing services to taxonomists for standard genome sequencing and annotation.</title>
        <authorList>
            <consortium name="The Broad Institute Genomics Platform"/>
            <consortium name="The Broad Institute Genome Sequencing Center for Infectious Disease"/>
            <person name="Wu L."/>
            <person name="Ma J."/>
        </authorList>
    </citation>
    <scope>NUCLEOTIDE SEQUENCE [LARGE SCALE GENOMIC DNA]</scope>
    <source>
        <strain evidence="2">JCM 3106</strain>
    </source>
</reference>
<evidence type="ECO:0000313" key="2">
    <source>
        <dbReference type="Proteomes" id="UP001499930"/>
    </source>
</evidence>
<name>A0ABP6LFZ6_9ACTN</name>
<gene>
    <name evidence="1" type="ORF">GCM10017559_84980</name>
</gene>
<dbReference type="PANTHER" id="PTHR39332:SF7">
    <property type="entry name" value="SRPBCC FAMILY PROTEIN"/>
    <property type="match status" value="1"/>
</dbReference>
<proteinExistence type="predicted"/>
<dbReference type="PANTHER" id="PTHR39332">
    <property type="entry name" value="BLL4707 PROTEIN"/>
    <property type="match status" value="1"/>
</dbReference>
<dbReference type="CDD" id="cd07821">
    <property type="entry name" value="PYR_PYL_RCAR_like"/>
    <property type="match status" value="1"/>
</dbReference>
<dbReference type="SUPFAM" id="SSF55961">
    <property type="entry name" value="Bet v1-like"/>
    <property type="match status" value="1"/>
</dbReference>
<protein>
    <submittedName>
        <fullName evidence="1">SRPBCC family protein</fullName>
    </submittedName>
</protein>
<dbReference type="InterPro" id="IPR019587">
    <property type="entry name" value="Polyketide_cyclase/dehydratase"/>
</dbReference>
<dbReference type="Proteomes" id="UP001499930">
    <property type="component" value="Unassembled WGS sequence"/>
</dbReference>
<accession>A0ABP6LFZ6</accession>
<dbReference type="RefSeq" id="WP_344908570.1">
    <property type="nucleotide sequence ID" value="NZ_BAAAWD010000033.1"/>
</dbReference>
<dbReference type="InterPro" id="IPR023393">
    <property type="entry name" value="START-like_dom_sf"/>
</dbReference>
<dbReference type="Pfam" id="PF10604">
    <property type="entry name" value="Polyketide_cyc2"/>
    <property type="match status" value="1"/>
</dbReference>
<comment type="caution">
    <text evidence="1">The sequence shown here is derived from an EMBL/GenBank/DDBJ whole genome shotgun (WGS) entry which is preliminary data.</text>
</comment>
<sequence length="142" mass="15502">MSAYASTVVDASADEVWGYLRDFGNVAEWLPGIDRCEVEEGGGSRPGTVRRLEGLGGVFRERLLTLDDDSRSATYEILEGPLPVSDYRAVYRVSPVTDSGRAFVEWSATFAADDVAKMNRVIVKGVFEPGLTALHGRFRPGT</sequence>
<keyword evidence="2" id="KW-1185">Reference proteome</keyword>
<organism evidence="1 2">
    <name type="scientific">Streptosporangium longisporum</name>
    <dbReference type="NCBI Taxonomy" id="46187"/>
    <lineage>
        <taxon>Bacteria</taxon>
        <taxon>Bacillati</taxon>
        <taxon>Actinomycetota</taxon>
        <taxon>Actinomycetes</taxon>
        <taxon>Streptosporangiales</taxon>
        <taxon>Streptosporangiaceae</taxon>
        <taxon>Streptosporangium</taxon>
    </lineage>
</organism>